<dbReference type="RefSeq" id="WP_218633155.1">
    <property type="nucleotide sequence ID" value="NZ_JAHVAH010000001.1"/>
</dbReference>
<comment type="caution">
    <text evidence="1">The sequence shown here is derived from an EMBL/GenBank/DDBJ whole genome shotgun (WGS) entry which is preliminary data.</text>
</comment>
<protein>
    <submittedName>
        <fullName evidence="1">Uncharacterized protein</fullName>
    </submittedName>
</protein>
<organism evidence="1 2">
    <name type="scientific">Sphingomicrobium clamense</name>
    <dbReference type="NCBI Taxonomy" id="2851013"/>
    <lineage>
        <taxon>Bacteria</taxon>
        <taxon>Pseudomonadati</taxon>
        <taxon>Pseudomonadota</taxon>
        <taxon>Alphaproteobacteria</taxon>
        <taxon>Sphingomonadales</taxon>
        <taxon>Sphingomonadaceae</taxon>
        <taxon>Sphingomicrobium</taxon>
    </lineage>
</organism>
<proteinExistence type="predicted"/>
<name>A0ABS6V6M7_9SPHN</name>
<sequence>MFSLAVALLSFANLHDHHEDRLKLQRGKAGNTLVVSGPTGGPYDRIGPQFELNVDARLPGEPNNPIENRGMTLFYDGKAVASATIGGGWHHFRVQVPHTTLVRFGSGYEVDPVAECNKAFATASEEGKTHMRRNGDYLEGDYGYRVTGVQHWVVNKSKMFEEWEDKRFTDSENIPIIIRCEPIGGGQQVMKIAPLVKNATLRAQLVGEEEHAGQLCPDKVRLYGRVETGRKGDLWALMRGTNYLSPRRSLQNPGNVTRSVTETYDIRWAPRTDQIAGSEGKAPLMSRDLAFDLNVADANNRHVARASAKITAACKLAPKRVRIQLPSKAD</sequence>
<keyword evidence="2" id="KW-1185">Reference proteome</keyword>
<evidence type="ECO:0000313" key="2">
    <source>
        <dbReference type="Proteomes" id="UP000698028"/>
    </source>
</evidence>
<gene>
    <name evidence="1" type="ORF">KTQ36_07975</name>
</gene>
<accession>A0ABS6V6M7</accession>
<reference evidence="1 2" key="1">
    <citation type="submission" date="2021-07" db="EMBL/GenBank/DDBJ databases">
        <title>The draft genome sequence of Sphingomicrobium sp. B8.</title>
        <authorList>
            <person name="Mu L."/>
        </authorList>
    </citation>
    <scope>NUCLEOTIDE SEQUENCE [LARGE SCALE GENOMIC DNA]</scope>
    <source>
        <strain evidence="1 2">B8</strain>
    </source>
</reference>
<evidence type="ECO:0000313" key="1">
    <source>
        <dbReference type="EMBL" id="MBW0145232.1"/>
    </source>
</evidence>
<dbReference type="EMBL" id="JAHVAH010000001">
    <property type="protein sequence ID" value="MBW0145232.1"/>
    <property type="molecule type" value="Genomic_DNA"/>
</dbReference>
<dbReference type="Proteomes" id="UP000698028">
    <property type="component" value="Unassembled WGS sequence"/>
</dbReference>